<dbReference type="Pfam" id="PF03949">
    <property type="entry name" value="Malic_M"/>
    <property type="match status" value="1"/>
</dbReference>
<dbReference type="PANTHER" id="PTHR43237:SF4">
    <property type="entry name" value="NADP-DEPENDENT MALIC ENZYME"/>
    <property type="match status" value="1"/>
</dbReference>
<dbReference type="SMART" id="SM01274">
    <property type="entry name" value="malic"/>
    <property type="match status" value="1"/>
</dbReference>
<evidence type="ECO:0000313" key="6">
    <source>
        <dbReference type="EMBL" id="CAB5038807.1"/>
    </source>
</evidence>
<dbReference type="InterPro" id="IPR012302">
    <property type="entry name" value="Malic_NAD-bd"/>
</dbReference>
<dbReference type="PANTHER" id="PTHR43237">
    <property type="entry name" value="NADP-DEPENDENT MALIC ENZYME"/>
    <property type="match status" value="1"/>
</dbReference>
<dbReference type="SUPFAM" id="SSF53223">
    <property type="entry name" value="Aminoacid dehydrogenase-like, N-terminal domain"/>
    <property type="match status" value="1"/>
</dbReference>
<sequence length="458" mass="48144">MTNFGTSFTAVVRTTPENHASGVLIRAVTDLGGVVAGIDVVEPGHEEVTLELTCFLGGDDVDRRLEEALNAINDCHVEVVMDSVMLIHVGGKLEIQATVPMDNRVELARAYTPGVARVCLAIAADPALARELTIKRNTVAVVTDGSAVLGLGDLGPEASMPVMEGKAALFKRFADIDAWPIALDTNDVDEIVRTVQLIAPGFGGINLEDISAPRCFEIERRLRETLTIPVMHDDQHGTAVVVLAALKNAARYVKKDFANLRIVMVGAGAAGAAVTTLLMKAGVKDVVVFDSKGPLHAGRTFDDPDKAALASRTNPRGISGTLPEAMVDADVFIGVSQPNLITAEDVSRMAKDAIVFALSNPTPEIDPVEAHKHAAVVATGRSDYPNQINNVLAFPGIFRGMLDCGAHIITDEVLVAAANAIADVVTDDRLSAAYIIPSVFDDAVAPAVAAAVALAASK</sequence>
<evidence type="ECO:0000256" key="1">
    <source>
        <dbReference type="ARBA" id="ARBA00008785"/>
    </source>
</evidence>
<dbReference type="SUPFAM" id="SSF51735">
    <property type="entry name" value="NAD(P)-binding Rossmann-fold domains"/>
    <property type="match status" value="1"/>
</dbReference>
<dbReference type="EMBL" id="CAFBMC010000115">
    <property type="protein sequence ID" value="CAB4910259.1"/>
    <property type="molecule type" value="Genomic_DNA"/>
</dbReference>
<dbReference type="InterPro" id="IPR036291">
    <property type="entry name" value="NAD(P)-bd_dom_sf"/>
</dbReference>
<name>A0A6J7SC93_9ZZZZ</name>
<proteinExistence type="inferred from homology"/>
<dbReference type="AlphaFoldDB" id="A0A6J7SC93"/>
<dbReference type="GO" id="GO:0004470">
    <property type="term" value="F:malic enzyme activity"/>
    <property type="evidence" value="ECO:0007669"/>
    <property type="project" value="InterPro"/>
</dbReference>
<dbReference type="InterPro" id="IPR051674">
    <property type="entry name" value="Malate_Decarboxylase"/>
</dbReference>
<keyword evidence="2" id="KW-0560">Oxidoreductase</keyword>
<dbReference type="InterPro" id="IPR045213">
    <property type="entry name" value="Malic_NAD-bd_bact_type"/>
</dbReference>
<dbReference type="GO" id="GO:0016616">
    <property type="term" value="F:oxidoreductase activity, acting on the CH-OH group of donors, NAD or NADP as acceptor"/>
    <property type="evidence" value="ECO:0007669"/>
    <property type="project" value="InterPro"/>
</dbReference>
<dbReference type="Pfam" id="PF00390">
    <property type="entry name" value="malic"/>
    <property type="match status" value="1"/>
</dbReference>
<accession>A0A6J7SC93</accession>
<dbReference type="GO" id="GO:0051287">
    <property type="term" value="F:NAD binding"/>
    <property type="evidence" value="ECO:0007669"/>
    <property type="project" value="InterPro"/>
</dbReference>
<dbReference type="CDD" id="cd05311">
    <property type="entry name" value="NAD_bind_2_malic_enz"/>
    <property type="match status" value="1"/>
</dbReference>
<dbReference type="Gene3D" id="3.40.50.720">
    <property type="entry name" value="NAD(P)-binding Rossmann-like Domain"/>
    <property type="match status" value="1"/>
</dbReference>
<reference evidence="6" key="1">
    <citation type="submission" date="2020-05" db="EMBL/GenBank/DDBJ databases">
        <authorList>
            <person name="Chiriac C."/>
            <person name="Salcher M."/>
            <person name="Ghai R."/>
            <person name="Kavagutti S V."/>
        </authorList>
    </citation>
    <scope>NUCLEOTIDE SEQUENCE</scope>
</reference>
<dbReference type="PIRSF" id="PIRSF000106">
    <property type="entry name" value="ME"/>
    <property type="match status" value="1"/>
</dbReference>
<evidence type="ECO:0000259" key="4">
    <source>
        <dbReference type="SMART" id="SM01274"/>
    </source>
</evidence>
<protein>
    <submittedName>
        <fullName evidence="6">Unannotated protein</fullName>
    </submittedName>
</protein>
<dbReference type="Gene3D" id="3.40.50.10380">
    <property type="entry name" value="Malic enzyme, N-terminal domain"/>
    <property type="match status" value="1"/>
</dbReference>
<dbReference type="InterPro" id="IPR046346">
    <property type="entry name" value="Aminoacid_DH-like_N_sf"/>
</dbReference>
<feature type="domain" description="Malic enzyme N-terminal" evidence="4">
    <location>
        <begin position="90"/>
        <end position="223"/>
    </location>
</feature>
<dbReference type="SMART" id="SM00919">
    <property type="entry name" value="Malic_M"/>
    <property type="match status" value="1"/>
</dbReference>
<dbReference type="EMBL" id="CAFBPZ010000052">
    <property type="protein sequence ID" value="CAB5038807.1"/>
    <property type="molecule type" value="Genomic_DNA"/>
</dbReference>
<evidence type="ECO:0000313" key="5">
    <source>
        <dbReference type="EMBL" id="CAB4910259.1"/>
    </source>
</evidence>
<gene>
    <name evidence="5" type="ORF">UFOPK3495_01539</name>
    <name evidence="6" type="ORF">UFOPK4237_00881</name>
</gene>
<organism evidence="6">
    <name type="scientific">freshwater metagenome</name>
    <dbReference type="NCBI Taxonomy" id="449393"/>
    <lineage>
        <taxon>unclassified sequences</taxon>
        <taxon>metagenomes</taxon>
        <taxon>ecological metagenomes</taxon>
    </lineage>
</organism>
<dbReference type="InterPro" id="IPR001891">
    <property type="entry name" value="Malic_OxRdtase"/>
</dbReference>
<evidence type="ECO:0000256" key="2">
    <source>
        <dbReference type="ARBA" id="ARBA00023002"/>
    </source>
</evidence>
<feature type="domain" description="Malic enzyme NAD-binding" evidence="3">
    <location>
        <begin position="235"/>
        <end position="457"/>
    </location>
</feature>
<comment type="similarity">
    <text evidence="1">Belongs to the malic enzymes family.</text>
</comment>
<dbReference type="InterPro" id="IPR037062">
    <property type="entry name" value="Malic_N_dom_sf"/>
</dbReference>
<dbReference type="InterPro" id="IPR012301">
    <property type="entry name" value="Malic_N_dom"/>
</dbReference>
<evidence type="ECO:0000259" key="3">
    <source>
        <dbReference type="SMART" id="SM00919"/>
    </source>
</evidence>